<evidence type="ECO:0000256" key="1">
    <source>
        <dbReference type="SAM" id="MobiDB-lite"/>
    </source>
</evidence>
<feature type="compositionally biased region" description="Polar residues" evidence="1">
    <location>
        <begin position="1"/>
        <end position="24"/>
    </location>
</feature>
<accession>A0A9Q1LNK8</accession>
<sequence>MKQRSNFLFSSYPHTDFISSNSISLREKVERERVREIGDGERKDSDKEDRQFDEQASDVLEEEKRIVEEGEGASDPVRC</sequence>
<comment type="caution">
    <text evidence="2">The sequence shown here is derived from an EMBL/GenBank/DDBJ whole genome shotgun (WGS) entry which is preliminary data.</text>
</comment>
<keyword evidence="3" id="KW-1185">Reference proteome</keyword>
<reference evidence="3" key="1">
    <citation type="journal article" date="2023" name="Proc. Natl. Acad. Sci. U.S.A.">
        <title>Genomic and structural basis for evolution of tropane alkaloid biosynthesis.</title>
        <authorList>
            <person name="Wanga Y.-J."/>
            <person name="Taina T."/>
            <person name="Yua J.-Y."/>
            <person name="Lia J."/>
            <person name="Xua B."/>
            <person name="Chenc J."/>
            <person name="D'Auriad J.C."/>
            <person name="Huanga J.-P."/>
            <person name="Huanga S.-X."/>
        </authorList>
    </citation>
    <scope>NUCLEOTIDE SEQUENCE [LARGE SCALE GENOMIC DNA]</scope>
    <source>
        <strain evidence="3">cv. KIB-2019</strain>
    </source>
</reference>
<dbReference type="Proteomes" id="UP001152561">
    <property type="component" value="Unassembled WGS sequence"/>
</dbReference>
<organism evidence="2 3">
    <name type="scientific">Anisodus acutangulus</name>
    <dbReference type="NCBI Taxonomy" id="402998"/>
    <lineage>
        <taxon>Eukaryota</taxon>
        <taxon>Viridiplantae</taxon>
        <taxon>Streptophyta</taxon>
        <taxon>Embryophyta</taxon>
        <taxon>Tracheophyta</taxon>
        <taxon>Spermatophyta</taxon>
        <taxon>Magnoliopsida</taxon>
        <taxon>eudicotyledons</taxon>
        <taxon>Gunneridae</taxon>
        <taxon>Pentapetalae</taxon>
        <taxon>asterids</taxon>
        <taxon>lamiids</taxon>
        <taxon>Solanales</taxon>
        <taxon>Solanaceae</taxon>
        <taxon>Solanoideae</taxon>
        <taxon>Hyoscyameae</taxon>
        <taxon>Anisodus</taxon>
    </lineage>
</organism>
<gene>
    <name evidence="2" type="ORF">K7X08_002089</name>
</gene>
<proteinExistence type="predicted"/>
<protein>
    <submittedName>
        <fullName evidence="2">Uncharacterized protein</fullName>
    </submittedName>
</protein>
<evidence type="ECO:0000313" key="3">
    <source>
        <dbReference type="Proteomes" id="UP001152561"/>
    </source>
</evidence>
<evidence type="ECO:0000313" key="2">
    <source>
        <dbReference type="EMBL" id="KAJ8541273.1"/>
    </source>
</evidence>
<feature type="compositionally biased region" description="Basic and acidic residues" evidence="1">
    <location>
        <begin position="25"/>
        <end position="53"/>
    </location>
</feature>
<dbReference type="EMBL" id="JAJAGQ010000015">
    <property type="protein sequence ID" value="KAJ8541273.1"/>
    <property type="molecule type" value="Genomic_DNA"/>
</dbReference>
<feature type="region of interest" description="Disordered" evidence="1">
    <location>
        <begin position="1"/>
        <end position="79"/>
    </location>
</feature>
<name>A0A9Q1LNK8_9SOLA</name>
<dbReference type="AlphaFoldDB" id="A0A9Q1LNK8"/>